<evidence type="ECO:0000256" key="8">
    <source>
        <dbReference type="SAM" id="SignalP"/>
    </source>
</evidence>
<evidence type="ECO:0000256" key="1">
    <source>
        <dbReference type="ARBA" id="ARBA00002591"/>
    </source>
</evidence>
<evidence type="ECO:0000313" key="9">
    <source>
        <dbReference type="EMBL" id="RKR00155.1"/>
    </source>
</evidence>
<sequence length="251" mass="26758">MIRKLAALVIAAAALQACATSDRLSYIGQAPPMTPIQNPAELAGTGPSQLPMPMPRMPQQRYAQNATANNSLWNANSPTFFGDPRADQVGDIVTVNIDISDSAQLNNTTNRSRSSAEDSDLTNFLGADLTGFFNDNIDPTSLTSLGSTSSLAGSGSVNRTESISLTVAALVTQVLPNGNLVIAGRQEVRVNNEVRELLITGIARPMDIGSDNTIAHTQIAEARISYGGRGHLSDAQRPRYGQELYDILMPF</sequence>
<dbReference type="HAMAP" id="MF_00415">
    <property type="entry name" value="FlgH"/>
    <property type="match status" value="1"/>
</dbReference>
<keyword evidence="5 7" id="KW-0975">Bacterial flagellum</keyword>
<accession>A0A495DE21</accession>
<dbReference type="RefSeq" id="WP_075190477.1">
    <property type="nucleotide sequence ID" value="NZ_RBIM01000003.1"/>
</dbReference>
<dbReference type="GO" id="GO:0003774">
    <property type="term" value="F:cytoskeletal motor activity"/>
    <property type="evidence" value="ECO:0007669"/>
    <property type="project" value="InterPro"/>
</dbReference>
<dbReference type="OrthoDB" id="9789227at2"/>
<comment type="function">
    <text evidence="1 7">Assembles around the rod to form the L-ring and probably protects the motor/basal body from shearing forces during rotation.</text>
</comment>
<dbReference type="PANTHER" id="PTHR34933">
    <property type="entry name" value="FLAGELLAR L-RING PROTEIN"/>
    <property type="match status" value="1"/>
</dbReference>
<dbReference type="PRINTS" id="PR01008">
    <property type="entry name" value="FLGLRINGFLGH"/>
</dbReference>
<dbReference type="EMBL" id="RBIM01000003">
    <property type="protein sequence ID" value="RKR00155.1"/>
    <property type="molecule type" value="Genomic_DNA"/>
</dbReference>
<comment type="subcellular location">
    <subcellularLocation>
        <location evidence="7">Cell outer membrane</location>
        <topology evidence="7">Lipid-anchor</topology>
    </subcellularLocation>
    <subcellularLocation>
        <location evidence="7">Bacterial flagellum basal body</location>
    </subcellularLocation>
</comment>
<dbReference type="GO" id="GO:0009279">
    <property type="term" value="C:cell outer membrane"/>
    <property type="evidence" value="ECO:0007669"/>
    <property type="project" value="UniProtKB-SubCell"/>
</dbReference>
<dbReference type="GO" id="GO:0009427">
    <property type="term" value="C:bacterial-type flagellum basal body, distal rod, L ring"/>
    <property type="evidence" value="ECO:0007669"/>
    <property type="project" value="InterPro"/>
</dbReference>
<keyword evidence="9" id="KW-0969">Cilium</keyword>
<dbReference type="Proteomes" id="UP000273675">
    <property type="component" value="Unassembled WGS sequence"/>
</dbReference>
<dbReference type="AlphaFoldDB" id="A0A495DE21"/>
<name>A0A495DE21_9PROT</name>
<keyword evidence="9" id="KW-0282">Flagellum</keyword>
<dbReference type="GO" id="GO:0071973">
    <property type="term" value="P:bacterial-type flagellum-dependent cell motility"/>
    <property type="evidence" value="ECO:0007669"/>
    <property type="project" value="InterPro"/>
</dbReference>
<comment type="subunit">
    <text evidence="7">The basal body constitutes a major portion of the flagellar organelle and consists of four rings (L,P,S, and M) mounted on a central rod.</text>
</comment>
<dbReference type="PROSITE" id="PS51257">
    <property type="entry name" value="PROKAR_LIPOPROTEIN"/>
    <property type="match status" value="1"/>
</dbReference>
<gene>
    <name evidence="7" type="primary">flgH</name>
    <name evidence="9" type="ORF">C7435_1355</name>
</gene>
<dbReference type="InterPro" id="IPR000527">
    <property type="entry name" value="Flag_Lring"/>
</dbReference>
<organism evidence="9 10">
    <name type="scientific">Maricaulis maris</name>
    <dbReference type="NCBI Taxonomy" id="74318"/>
    <lineage>
        <taxon>Bacteria</taxon>
        <taxon>Pseudomonadati</taxon>
        <taxon>Pseudomonadota</taxon>
        <taxon>Alphaproteobacteria</taxon>
        <taxon>Maricaulales</taxon>
        <taxon>Maricaulaceae</taxon>
        <taxon>Maricaulis</taxon>
    </lineage>
</organism>
<evidence type="ECO:0000256" key="6">
    <source>
        <dbReference type="ARBA" id="ARBA00023237"/>
    </source>
</evidence>
<keyword evidence="9" id="KW-0966">Cell projection</keyword>
<dbReference type="Pfam" id="PF02107">
    <property type="entry name" value="FlgH"/>
    <property type="match status" value="1"/>
</dbReference>
<dbReference type="PANTHER" id="PTHR34933:SF1">
    <property type="entry name" value="FLAGELLAR L-RING PROTEIN"/>
    <property type="match status" value="1"/>
</dbReference>
<keyword evidence="4 7" id="KW-0472">Membrane</keyword>
<reference evidence="9 10" key="1">
    <citation type="submission" date="2018-10" db="EMBL/GenBank/DDBJ databases">
        <title>Genomic Encyclopedia of Type Strains, Phase IV (KMG-IV): sequencing the most valuable type-strain genomes for metagenomic binning, comparative biology and taxonomic classification.</title>
        <authorList>
            <person name="Goeker M."/>
        </authorList>
    </citation>
    <scope>NUCLEOTIDE SEQUENCE [LARGE SCALE GENOMIC DNA]</scope>
    <source>
        <strain evidence="9 10">DSM 4734</strain>
    </source>
</reference>
<feature type="chain" id="PRO_5019777239" description="Flagellar L-ring protein" evidence="8">
    <location>
        <begin position="20"/>
        <end position="251"/>
    </location>
</feature>
<keyword evidence="3 7" id="KW-0732">Signal</keyword>
<protein>
    <recommendedName>
        <fullName evidence="7">Flagellar L-ring protein</fullName>
    </recommendedName>
    <alternativeName>
        <fullName evidence="7">Basal body L-ring protein</fullName>
    </alternativeName>
</protein>
<evidence type="ECO:0000256" key="7">
    <source>
        <dbReference type="HAMAP-Rule" id="MF_00415"/>
    </source>
</evidence>
<keyword evidence="7" id="KW-0449">Lipoprotein</keyword>
<evidence type="ECO:0000313" key="10">
    <source>
        <dbReference type="Proteomes" id="UP000273675"/>
    </source>
</evidence>
<evidence type="ECO:0000256" key="2">
    <source>
        <dbReference type="ARBA" id="ARBA00006929"/>
    </source>
</evidence>
<evidence type="ECO:0000256" key="4">
    <source>
        <dbReference type="ARBA" id="ARBA00023136"/>
    </source>
</evidence>
<evidence type="ECO:0000256" key="5">
    <source>
        <dbReference type="ARBA" id="ARBA00023143"/>
    </source>
</evidence>
<proteinExistence type="inferred from homology"/>
<keyword evidence="6 7" id="KW-0998">Cell outer membrane</keyword>
<comment type="caution">
    <text evidence="9">The sequence shown here is derived from an EMBL/GenBank/DDBJ whole genome shotgun (WGS) entry which is preliminary data.</text>
</comment>
<dbReference type="NCBIfam" id="NF001305">
    <property type="entry name" value="PRK00249.1-5"/>
    <property type="match status" value="1"/>
</dbReference>
<feature type="signal peptide" evidence="8">
    <location>
        <begin position="1"/>
        <end position="19"/>
    </location>
</feature>
<evidence type="ECO:0000256" key="3">
    <source>
        <dbReference type="ARBA" id="ARBA00022729"/>
    </source>
</evidence>
<comment type="similarity">
    <text evidence="2 7">Belongs to the FlgH family.</text>
</comment>